<dbReference type="NCBIfam" id="TIGR00140">
    <property type="entry name" value="hupD"/>
    <property type="match status" value="1"/>
</dbReference>
<dbReference type="Gene3D" id="3.40.50.1450">
    <property type="entry name" value="HybD-like"/>
    <property type="match status" value="1"/>
</dbReference>
<evidence type="ECO:0000256" key="2">
    <source>
        <dbReference type="ARBA" id="ARBA00022596"/>
    </source>
</evidence>
<keyword evidence="9" id="KW-1185">Reference proteome</keyword>
<evidence type="ECO:0000256" key="5">
    <source>
        <dbReference type="ARBA" id="ARBA00022750"/>
    </source>
</evidence>
<dbReference type="InterPro" id="IPR004419">
    <property type="entry name" value="Pept_A31_hyd_express"/>
</dbReference>
<evidence type="ECO:0000256" key="7">
    <source>
        <dbReference type="PIRSR" id="PIRSR604419-1"/>
    </source>
</evidence>
<keyword evidence="6" id="KW-0378">Hydrolase</keyword>
<evidence type="ECO:0008006" key="10">
    <source>
        <dbReference type="Google" id="ProtNLM"/>
    </source>
</evidence>
<evidence type="ECO:0000256" key="4">
    <source>
        <dbReference type="ARBA" id="ARBA00022723"/>
    </source>
</evidence>
<feature type="binding site" evidence="7">
    <location>
        <position position="95"/>
    </location>
    <ligand>
        <name>Ni(2+)</name>
        <dbReference type="ChEBI" id="CHEBI:49786"/>
    </ligand>
</feature>
<dbReference type="NCBIfam" id="TIGR00072">
    <property type="entry name" value="hydrog_prot"/>
    <property type="match status" value="1"/>
</dbReference>
<evidence type="ECO:0000256" key="6">
    <source>
        <dbReference type="ARBA" id="ARBA00022801"/>
    </source>
</evidence>
<dbReference type="InterPro" id="IPR000671">
    <property type="entry name" value="Peptidase_A31"/>
</dbReference>
<accession>A0A066ZXD7</accession>
<keyword evidence="5" id="KW-0064">Aspartyl protease</keyword>
<keyword evidence="4 7" id="KW-0479">Metal-binding</keyword>
<evidence type="ECO:0000256" key="3">
    <source>
        <dbReference type="ARBA" id="ARBA00022670"/>
    </source>
</evidence>
<dbReference type="PANTHER" id="PTHR30302:SF1">
    <property type="entry name" value="HYDROGENASE 2 MATURATION PROTEASE"/>
    <property type="match status" value="1"/>
</dbReference>
<organism evidence="8 9">
    <name type="scientific">Hydrogenovibrio marinus</name>
    <dbReference type="NCBI Taxonomy" id="28885"/>
    <lineage>
        <taxon>Bacteria</taxon>
        <taxon>Pseudomonadati</taxon>
        <taxon>Pseudomonadota</taxon>
        <taxon>Gammaproteobacteria</taxon>
        <taxon>Thiotrichales</taxon>
        <taxon>Piscirickettsiaceae</taxon>
        <taxon>Hydrogenovibrio</taxon>
    </lineage>
</organism>
<feature type="binding site" evidence="7">
    <location>
        <position position="64"/>
    </location>
    <ligand>
        <name>Ni(2+)</name>
        <dbReference type="ChEBI" id="CHEBI:49786"/>
    </ligand>
</feature>
<dbReference type="EMBL" id="JMIU01000001">
    <property type="protein sequence ID" value="KDN94745.1"/>
    <property type="molecule type" value="Genomic_DNA"/>
</dbReference>
<dbReference type="GO" id="GO:0046872">
    <property type="term" value="F:metal ion binding"/>
    <property type="evidence" value="ECO:0007669"/>
    <property type="project" value="UniProtKB-KW"/>
</dbReference>
<dbReference type="PANTHER" id="PTHR30302">
    <property type="entry name" value="HYDROGENASE 1 MATURATION PROTEASE"/>
    <property type="match status" value="1"/>
</dbReference>
<reference evidence="8 9" key="1">
    <citation type="submission" date="2014-04" db="EMBL/GenBank/DDBJ databases">
        <title>Draft genome sequence of Hydrogenovibrio marinus MH-110, a model organism for aerobic H2 metabolism.</title>
        <authorList>
            <person name="Cha H.J."/>
            <person name="Jo B.H."/>
            <person name="Hwang B.H."/>
        </authorList>
    </citation>
    <scope>NUCLEOTIDE SEQUENCE [LARGE SCALE GENOMIC DNA]</scope>
    <source>
        <strain evidence="8 9">MH-110</strain>
    </source>
</reference>
<evidence type="ECO:0000256" key="1">
    <source>
        <dbReference type="ARBA" id="ARBA00006814"/>
    </source>
</evidence>
<evidence type="ECO:0000313" key="9">
    <source>
        <dbReference type="Proteomes" id="UP000027341"/>
    </source>
</evidence>
<keyword evidence="3" id="KW-0645">Protease</keyword>
<dbReference type="SUPFAM" id="SSF53163">
    <property type="entry name" value="HybD-like"/>
    <property type="match status" value="1"/>
</dbReference>
<sequence length="234" mass="26510">MKMKTLVLGIGNLLWADEGFGIRCIEYMDAEYSFDDSVELMDGGTQGIYLAHHVQEADNLIIFDAIDYGMYPGEKRVIRNDAIPNFMGCKKMSLHQTGFQEVLSTAKLMGRYPSQLALIGVQPRLLDDFGGSLTPEVDEQIVPCVEIALRFLKKWGVEYEHRGKKGSEEGLVAKELNKAKYESERPPEWIARRVGDERVLADKNYSLRDTPLYEGISNVKSVPVDGRKLFERNE</sequence>
<dbReference type="FunFam" id="3.40.50.1450:FF:000002">
    <property type="entry name" value="Hydrogenase 1 maturation protease"/>
    <property type="match status" value="1"/>
</dbReference>
<proteinExistence type="inferred from homology"/>
<dbReference type="AlphaFoldDB" id="A0A066ZXD7"/>
<keyword evidence="2 7" id="KW-0533">Nickel</keyword>
<name>A0A066ZXD7_HYDMR</name>
<dbReference type="GO" id="GO:0004190">
    <property type="term" value="F:aspartic-type endopeptidase activity"/>
    <property type="evidence" value="ECO:0007669"/>
    <property type="project" value="UniProtKB-KW"/>
</dbReference>
<comment type="caution">
    <text evidence="8">The sequence shown here is derived from an EMBL/GenBank/DDBJ whole genome shotgun (WGS) entry which is preliminary data.</text>
</comment>
<dbReference type="Pfam" id="PF01750">
    <property type="entry name" value="HycI"/>
    <property type="match status" value="1"/>
</dbReference>
<comment type="similarity">
    <text evidence="1">Belongs to the peptidase A31 family.</text>
</comment>
<feature type="binding site" evidence="7">
    <location>
        <position position="18"/>
    </location>
    <ligand>
        <name>Ni(2+)</name>
        <dbReference type="ChEBI" id="CHEBI:49786"/>
    </ligand>
</feature>
<protein>
    <recommendedName>
        <fullName evidence="10">Hydrogenase expression protein</fullName>
    </recommendedName>
</protein>
<dbReference type="GO" id="GO:0016485">
    <property type="term" value="P:protein processing"/>
    <property type="evidence" value="ECO:0007669"/>
    <property type="project" value="InterPro"/>
</dbReference>
<dbReference type="GO" id="GO:0008047">
    <property type="term" value="F:enzyme activator activity"/>
    <property type="evidence" value="ECO:0007669"/>
    <property type="project" value="InterPro"/>
</dbReference>
<gene>
    <name evidence="8" type="ORF">EI16_00030</name>
</gene>
<dbReference type="PRINTS" id="PR00446">
    <property type="entry name" value="HYDRGNUPTAKE"/>
</dbReference>
<dbReference type="Proteomes" id="UP000027341">
    <property type="component" value="Unassembled WGS sequence"/>
</dbReference>
<dbReference type="InterPro" id="IPR023430">
    <property type="entry name" value="Pept_HybD-like_dom_sf"/>
</dbReference>
<dbReference type="MEROPS" id="A31.002"/>
<dbReference type="STRING" id="28885.EI16_00030"/>
<evidence type="ECO:0000313" key="8">
    <source>
        <dbReference type="EMBL" id="KDN94745.1"/>
    </source>
</evidence>
<dbReference type="CDD" id="cd06062">
    <property type="entry name" value="H2MP_MemB-H2up"/>
    <property type="match status" value="1"/>
</dbReference>